<comment type="caution">
    <text evidence="3">The sequence shown here is derived from an EMBL/GenBank/DDBJ whole genome shotgun (WGS) entry which is preliminary data.</text>
</comment>
<keyword evidence="2" id="KW-0472">Membrane</keyword>
<feature type="transmembrane region" description="Helical" evidence="2">
    <location>
        <begin position="179"/>
        <end position="198"/>
    </location>
</feature>
<feature type="transmembrane region" description="Helical" evidence="2">
    <location>
        <begin position="84"/>
        <end position="101"/>
    </location>
</feature>
<proteinExistence type="predicted"/>
<dbReference type="Pfam" id="PF15156">
    <property type="entry name" value="CLN6"/>
    <property type="match status" value="1"/>
</dbReference>
<evidence type="ECO:0000256" key="1">
    <source>
        <dbReference type="SAM" id="MobiDB-lite"/>
    </source>
</evidence>
<dbReference type="InterPro" id="IPR029255">
    <property type="entry name" value="CLN6"/>
</dbReference>
<organism evidence="3 4">
    <name type="scientific">Takifugu bimaculatus</name>
    <dbReference type="NCBI Taxonomy" id="433685"/>
    <lineage>
        <taxon>Eukaryota</taxon>
        <taxon>Metazoa</taxon>
        <taxon>Chordata</taxon>
        <taxon>Craniata</taxon>
        <taxon>Vertebrata</taxon>
        <taxon>Euteleostomi</taxon>
        <taxon>Actinopterygii</taxon>
        <taxon>Neopterygii</taxon>
        <taxon>Teleostei</taxon>
        <taxon>Neoteleostei</taxon>
        <taxon>Acanthomorphata</taxon>
        <taxon>Eupercaria</taxon>
        <taxon>Tetraodontiformes</taxon>
        <taxon>Tetradontoidea</taxon>
        <taxon>Tetraodontidae</taxon>
        <taxon>Takifugu</taxon>
    </lineage>
</organism>
<dbReference type="AlphaFoldDB" id="A0A4Z2BGE9"/>
<feature type="transmembrane region" description="Helical" evidence="2">
    <location>
        <begin position="229"/>
        <end position="247"/>
    </location>
</feature>
<evidence type="ECO:0008006" key="5">
    <source>
        <dbReference type="Google" id="ProtNLM"/>
    </source>
</evidence>
<sequence length="332" mass="38225">MTNDAHKTQSLRKRRGNGLQKPTLNSTPVSLKENLPHQKRNHFHSDLWFWLTLQNWILDFGRPIVMIILPLEWFPLNKPSAGDYFHMAYNVITPFLMLKLIERSPKALPRSAVYLCIITFVMGASIHLVGDSINHRLILSGYQLHLSVRENPIIKNLKPASLIDSFELLYFYDEQLGHLLWYIPFFIVLTLYFSGCFTKAKKQESFPVSGWLLLGPSALYYWYLVTEGQITELFLLTFLAMVTILIFKQAQRPQARPERPVPPLQLHSYSATGGAVGGVSVERPSAARKVPRTHLRTRTLVLLYVTYQQESLTFISVFCYCFFLENSLLNDS</sequence>
<keyword evidence="2" id="KW-0812">Transmembrane</keyword>
<feature type="transmembrane region" description="Helical" evidence="2">
    <location>
        <begin position="113"/>
        <end position="130"/>
    </location>
</feature>
<protein>
    <recommendedName>
        <fullName evidence="5">CLN6 transmembrane ER protein a</fullName>
    </recommendedName>
</protein>
<evidence type="ECO:0000256" key="2">
    <source>
        <dbReference type="SAM" id="Phobius"/>
    </source>
</evidence>
<dbReference type="PANTHER" id="PTHR16244:SF2">
    <property type="entry name" value="CEROID-LIPOFUSCINOSIS NEURONAL PROTEIN 6"/>
    <property type="match status" value="1"/>
</dbReference>
<keyword evidence="4" id="KW-1185">Reference proteome</keyword>
<feature type="transmembrane region" description="Helical" evidence="2">
    <location>
        <begin position="47"/>
        <end position="69"/>
    </location>
</feature>
<reference evidence="3 4" key="1">
    <citation type="submission" date="2019-04" db="EMBL/GenBank/DDBJ databases">
        <title>The sequence and de novo assembly of Takifugu bimaculatus genome using PacBio and Hi-C technologies.</title>
        <authorList>
            <person name="Xu P."/>
            <person name="Liu B."/>
            <person name="Zhou Z."/>
        </authorList>
    </citation>
    <scope>NUCLEOTIDE SEQUENCE [LARGE SCALE GENOMIC DNA]</scope>
    <source>
        <strain evidence="3">TB-2018</strain>
        <tissue evidence="3">Muscle</tissue>
    </source>
</reference>
<feature type="region of interest" description="Disordered" evidence="1">
    <location>
        <begin position="1"/>
        <end position="31"/>
    </location>
</feature>
<evidence type="ECO:0000313" key="4">
    <source>
        <dbReference type="Proteomes" id="UP000516260"/>
    </source>
</evidence>
<evidence type="ECO:0000313" key="3">
    <source>
        <dbReference type="EMBL" id="TNM90827.1"/>
    </source>
</evidence>
<dbReference type="Proteomes" id="UP000516260">
    <property type="component" value="Chromosome 3"/>
</dbReference>
<name>A0A4Z2BGE9_9TELE</name>
<feature type="compositionally biased region" description="Polar residues" evidence="1">
    <location>
        <begin position="20"/>
        <end position="29"/>
    </location>
</feature>
<dbReference type="GO" id="GO:0005783">
    <property type="term" value="C:endoplasmic reticulum"/>
    <property type="evidence" value="ECO:0007669"/>
    <property type="project" value="TreeGrafter"/>
</dbReference>
<dbReference type="GO" id="GO:0016020">
    <property type="term" value="C:membrane"/>
    <property type="evidence" value="ECO:0007669"/>
    <property type="project" value="TreeGrafter"/>
</dbReference>
<gene>
    <name evidence="3" type="ORF">fugu_003116</name>
</gene>
<keyword evidence="2" id="KW-1133">Transmembrane helix</keyword>
<dbReference type="GO" id="GO:0007040">
    <property type="term" value="P:lysosome organization"/>
    <property type="evidence" value="ECO:0007669"/>
    <property type="project" value="TreeGrafter"/>
</dbReference>
<dbReference type="PANTHER" id="PTHR16244">
    <property type="entry name" value="CEROID-LIPOFUSCINOSIS NEURONAL PROTEIN 6"/>
    <property type="match status" value="1"/>
</dbReference>
<dbReference type="EMBL" id="SWLE01000016">
    <property type="protein sequence ID" value="TNM90827.1"/>
    <property type="molecule type" value="Genomic_DNA"/>
</dbReference>
<accession>A0A4Z2BGE9</accession>
<feature type="transmembrane region" description="Helical" evidence="2">
    <location>
        <begin position="205"/>
        <end position="223"/>
    </location>
</feature>